<dbReference type="EMBL" id="CP133720">
    <property type="protein sequence ID" value="WMW79505.1"/>
    <property type="molecule type" value="Genomic_DNA"/>
</dbReference>
<dbReference type="Proteomes" id="UP001181355">
    <property type="component" value="Chromosome"/>
</dbReference>
<keyword evidence="4" id="KW-1185">Reference proteome</keyword>
<accession>A0ABY9RE51</accession>
<dbReference type="InterPro" id="IPR050659">
    <property type="entry name" value="Peptidase_M24B"/>
</dbReference>
<dbReference type="Gene3D" id="3.90.230.10">
    <property type="entry name" value="Creatinase/methionine aminopeptidase superfamily"/>
    <property type="match status" value="1"/>
</dbReference>
<proteinExistence type="predicted"/>
<dbReference type="Pfam" id="PF00557">
    <property type="entry name" value="Peptidase_M24"/>
    <property type="match status" value="1"/>
</dbReference>
<name>A0ABY9RE51_9BURK</name>
<reference evidence="3" key="1">
    <citation type="submission" date="2023-09" db="EMBL/GenBank/DDBJ databases">
        <title>Undibacterium sp. 20NA77.5 isolated from freshwater.</title>
        <authorList>
            <person name="Le V."/>
            <person name="Ko S.-R."/>
            <person name="Ahn C.-Y."/>
            <person name="Oh H.-M."/>
        </authorList>
    </citation>
    <scope>NUCLEOTIDE SEQUENCE</scope>
    <source>
        <strain evidence="3">20NA77.5</strain>
    </source>
</reference>
<evidence type="ECO:0000256" key="1">
    <source>
        <dbReference type="SAM" id="SignalP"/>
    </source>
</evidence>
<evidence type="ECO:0000259" key="2">
    <source>
        <dbReference type="Pfam" id="PF00557"/>
    </source>
</evidence>
<protein>
    <submittedName>
        <fullName evidence="3">M24 family metallopeptidase</fullName>
    </submittedName>
</protein>
<dbReference type="SUPFAM" id="SSF55920">
    <property type="entry name" value="Creatinase/aminopeptidase"/>
    <property type="match status" value="1"/>
</dbReference>
<feature type="domain" description="Peptidase M24" evidence="2">
    <location>
        <begin position="198"/>
        <end position="412"/>
    </location>
</feature>
<feature type="signal peptide" evidence="1">
    <location>
        <begin position="1"/>
        <end position="20"/>
    </location>
</feature>
<evidence type="ECO:0000313" key="4">
    <source>
        <dbReference type="Proteomes" id="UP001181355"/>
    </source>
</evidence>
<dbReference type="RefSeq" id="WP_309481002.1">
    <property type="nucleotide sequence ID" value="NZ_CP133720.1"/>
</dbReference>
<sequence>MKKLLLALCLSGLFLDTSYAQILSVREQARVINENLAERFETLLPQMMEQSGIDMWVMITREYNEDPVVKTMLPAEWLNARRRTMLVFHRDQNTGKVEKLAVARYDFGEHIKAAWDTQKFPEQWDALINIIKQKQARKIGINTSLHFGHADGLDKTDYDEFQRRLPAELRSKIVSAEPLAIRWLETRTEREMQFYPQLIRTTHAIIEEGFSERVIVPGVTTSEDVVWWFRQKIRDLGYDTWFHPTVDIQRADPDNKEAQRSFSSRPKNDVILPGDLIHVDIGITYLRLNTDIQQHAYVLRPGETTVPESIKTAFSKANRLQDILTNQFKLGVTGNQMLEAALEQAKREGINPSIYSHPIGYHGHAAGPAIGMWDQQTGVPGTGEQQLRKNTAYSIELNASSLIPEWKKTIRIMLEEDAFFDGQQVRYIDGRQKEIYTIPRFDRYNQ</sequence>
<organism evidence="3 4">
    <name type="scientific">Undibacterium cyanobacteriorum</name>
    <dbReference type="NCBI Taxonomy" id="3073561"/>
    <lineage>
        <taxon>Bacteria</taxon>
        <taxon>Pseudomonadati</taxon>
        <taxon>Pseudomonadota</taxon>
        <taxon>Betaproteobacteria</taxon>
        <taxon>Burkholderiales</taxon>
        <taxon>Oxalobacteraceae</taxon>
        <taxon>Undibacterium</taxon>
    </lineage>
</organism>
<dbReference type="InterPro" id="IPR000994">
    <property type="entry name" value="Pept_M24"/>
</dbReference>
<dbReference type="PANTHER" id="PTHR46112">
    <property type="entry name" value="AMINOPEPTIDASE"/>
    <property type="match status" value="1"/>
</dbReference>
<dbReference type="InterPro" id="IPR036005">
    <property type="entry name" value="Creatinase/aminopeptidase-like"/>
</dbReference>
<keyword evidence="1" id="KW-0732">Signal</keyword>
<feature type="chain" id="PRO_5047156184" evidence="1">
    <location>
        <begin position="21"/>
        <end position="446"/>
    </location>
</feature>
<dbReference type="PANTHER" id="PTHR46112:SF2">
    <property type="entry name" value="XAA-PRO AMINOPEPTIDASE P-RELATED"/>
    <property type="match status" value="1"/>
</dbReference>
<gene>
    <name evidence="3" type="ORF">RF679_12705</name>
</gene>
<evidence type="ECO:0000313" key="3">
    <source>
        <dbReference type="EMBL" id="WMW79505.1"/>
    </source>
</evidence>